<dbReference type="KEGG" id="seds:AAY24_15495"/>
<organism evidence="1 2">
    <name type="scientific">Sedimenticola thiotaurini</name>
    <dbReference type="NCBI Taxonomy" id="1543721"/>
    <lineage>
        <taxon>Bacteria</taxon>
        <taxon>Pseudomonadati</taxon>
        <taxon>Pseudomonadota</taxon>
        <taxon>Gammaproteobacteria</taxon>
        <taxon>Chromatiales</taxon>
        <taxon>Sedimenticolaceae</taxon>
        <taxon>Sedimenticola</taxon>
    </lineage>
</organism>
<reference evidence="1 2" key="1">
    <citation type="journal article" date="2015" name="Genome Announc.">
        <title>Complete Genome Sequence of Sedimenticola thiotaurini Strain SIP-G1, a Polyphosphate- and Polyhydroxyalkanoate-Accumulating Sulfur-Oxidizing Gammaproteobacterium Isolated from Salt Marsh Sediments.</title>
        <authorList>
            <person name="Flood B.E."/>
            <person name="Jones D.S."/>
            <person name="Bailey J.V."/>
        </authorList>
    </citation>
    <scope>NUCLEOTIDE SEQUENCE [LARGE SCALE GENOMIC DNA]</scope>
    <source>
        <strain evidence="1 2">SIP-G1</strain>
    </source>
</reference>
<evidence type="ECO:0000313" key="2">
    <source>
        <dbReference type="Proteomes" id="UP000034410"/>
    </source>
</evidence>
<accession>A0A0F7K0U4</accession>
<name>A0A0F7K0U4_9GAMM</name>
<protein>
    <recommendedName>
        <fullName evidence="3">DUF3820 family protein</fullName>
    </recommendedName>
</protein>
<dbReference type="Proteomes" id="UP000034410">
    <property type="component" value="Chromosome"/>
</dbReference>
<evidence type="ECO:0000313" key="1">
    <source>
        <dbReference type="EMBL" id="AKH21527.1"/>
    </source>
</evidence>
<dbReference type="EMBL" id="CP011412">
    <property type="protein sequence ID" value="AKH21527.1"/>
    <property type="molecule type" value="Genomic_DNA"/>
</dbReference>
<dbReference type="Pfam" id="PF12843">
    <property type="entry name" value="QSregVF_b"/>
    <property type="match status" value="1"/>
</dbReference>
<proteinExistence type="predicted"/>
<dbReference type="OrthoDB" id="9807855at2"/>
<sequence length="75" mass="8527">MFDKQQLVKLAKLKMPFGKYQGTALIDLPEAYLIWFANRGFPEGELGQLMALTLEIKINGLESLIEPLKRIPTVH</sequence>
<gene>
    <name evidence="1" type="ORF">AAY24_15495</name>
</gene>
<keyword evidence="2" id="KW-1185">Reference proteome</keyword>
<dbReference type="InterPro" id="IPR024530">
    <property type="entry name" value="QSregVF_b"/>
</dbReference>
<dbReference type="AlphaFoldDB" id="A0A0F7K0U4"/>
<dbReference type="PATRIC" id="fig|1543721.4.peg.3192"/>
<evidence type="ECO:0008006" key="3">
    <source>
        <dbReference type="Google" id="ProtNLM"/>
    </source>
</evidence>